<evidence type="ECO:0000313" key="6">
    <source>
        <dbReference type="EMBL" id="SPM36124.1"/>
    </source>
</evidence>
<dbReference type="Pfam" id="PF17754">
    <property type="entry name" value="TetR_C_14"/>
    <property type="match status" value="1"/>
</dbReference>
<feature type="DNA-binding region" description="H-T-H motif" evidence="4">
    <location>
        <begin position="33"/>
        <end position="52"/>
    </location>
</feature>
<evidence type="ECO:0000256" key="3">
    <source>
        <dbReference type="ARBA" id="ARBA00023163"/>
    </source>
</evidence>
<dbReference type="Gene3D" id="1.10.10.60">
    <property type="entry name" value="Homeodomain-like"/>
    <property type="match status" value="1"/>
</dbReference>
<dbReference type="InterPro" id="IPR050109">
    <property type="entry name" value="HTH-type_TetR-like_transc_reg"/>
</dbReference>
<evidence type="ECO:0000256" key="2">
    <source>
        <dbReference type="ARBA" id="ARBA00023125"/>
    </source>
</evidence>
<dbReference type="Pfam" id="PF00440">
    <property type="entry name" value="TetR_N"/>
    <property type="match status" value="1"/>
</dbReference>
<protein>
    <submittedName>
        <fullName evidence="6">TetR family transcriptional regulator</fullName>
    </submittedName>
</protein>
<sequence length="210" mass="23340">MTGLRERKKADTRRALSDAALNLAFERGLDNVTREDIAGLAGVSLRTFTNYFGGKYEALAYRQAERLRRSIAILREQPADEPLWTAITHAVLTPLEVDFGDVHGDENRAPTRQELVEVRKLVMHPQVRNSVPHDLFEEFLHVIAERTGTNPDRDLYPRLVMAVVRAVGDAAADAYVRADPPVPITALIRSGFASVSAGLPEPTRKKTHHG</sequence>
<organism evidence="6 7">
    <name type="scientific">Mycobacterium rhizamassiliense</name>
    <dbReference type="NCBI Taxonomy" id="1841860"/>
    <lineage>
        <taxon>Bacteria</taxon>
        <taxon>Bacillati</taxon>
        <taxon>Actinomycetota</taxon>
        <taxon>Actinomycetes</taxon>
        <taxon>Mycobacteriales</taxon>
        <taxon>Mycobacteriaceae</taxon>
        <taxon>Mycobacterium</taxon>
    </lineage>
</organism>
<dbReference type="InterPro" id="IPR009057">
    <property type="entry name" value="Homeodomain-like_sf"/>
</dbReference>
<dbReference type="OrthoDB" id="8688418at2"/>
<evidence type="ECO:0000256" key="1">
    <source>
        <dbReference type="ARBA" id="ARBA00023015"/>
    </source>
</evidence>
<dbReference type="PROSITE" id="PS50977">
    <property type="entry name" value="HTH_TETR_2"/>
    <property type="match status" value="1"/>
</dbReference>
<keyword evidence="3" id="KW-0804">Transcription</keyword>
<dbReference type="AlphaFoldDB" id="A0A2U3NXB3"/>
<evidence type="ECO:0000313" key="7">
    <source>
        <dbReference type="Proteomes" id="UP000240988"/>
    </source>
</evidence>
<keyword evidence="7" id="KW-1185">Reference proteome</keyword>
<dbReference type="PANTHER" id="PTHR30055">
    <property type="entry name" value="HTH-TYPE TRANSCRIPTIONAL REGULATOR RUTR"/>
    <property type="match status" value="1"/>
</dbReference>
<keyword evidence="2 4" id="KW-0238">DNA-binding</keyword>
<dbReference type="Gene3D" id="1.10.357.10">
    <property type="entry name" value="Tetracycline Repressor, domain 2"/>
    <property type="match status" value="1"/>
</dbReference>
<reference evidence="6 7" key="1">
    <citation type="submission" date="2017-01" db="EMBL/GenBank/DDBJ databases">
        <authorList>
            <consortium name="Urmite Genomes"/>
        </authorList>
    </citation>
    <scope>NUCLEOTIDE SEQUENCE [LARGE SCALE GENOMIC DNA]</scope>
    <source>
        <strain evidence="6 7">AB57</strain>
    </source>
</reference>
<dbReference type="PANTHER" id="PTHR30055:SF238">
    <property type="entry name" value="MYCOFACTOCIN BIOSYNTHESIS TRANSCRIPTIONAL REGULATOR MFTR-RELATED"/>
    <property type="match status" value="1"/>
</dbReference>
<dbReference type="SUPFAM" id="SSF46689">
    <property type="entry name" value="Homeodomain-like"/>
    <property type="match status" value="1"/>
</dbReference>
<dbReference type="EMBL" id="FUFA01000005">
    <property type="protein sequence ID" value="SPM36124.1"/>
    <property type="molecule type" value="Genomic_DNA"/>
</dbReference>
<feature type="domain" description="HTH tetR-type" evidence="5">
    <location>
        <begin position="10"/>
        <end position="70"/>
    </location>
</feature>
<accession>A0A2U3NXB3</accession>
<dbReference type="InterPro" id="IPR041347">
    <property type="entry name" value="MftR_C"/>
</dbReference>
<dbReference type="GO" id="GO:0000976">
    <property type="term" value="F:transcription cis-regulatory region binding"/>
    <property type="evidence" value="ECO:0007669"/>
    <property type="project" value="TreeGrafter"/>
</dbReference>
<dbReference type="Proteomes" id="UP000240988">
    <property type="component" value="Unassembled WGS sequence"/>
</dbReference>
<gene>
    <name evidence="6" type="ORF">MRAB57_3963</name>
</gene>
<dbReference type="GO" id="GO:0003700">
    <property type="term" value="F:DNA-binding transcription factor activity"/>
    <property type="evidence" value="ECO:0007669"/>
    <property type="project" value="TreeGrafter"/>
</dbReference>
<evidence type="ECO:0000259" key="5">
    <source>
        <dbReference type="PROSITE" id="PS50977"/>
    </source>
</evidence>
<evidence type="ECO:0000256" key="4">
    <source>
        <dbReference type="PROSITE-ProRule" id="PRU00335"/>
    </source>
</evidence>
<name>A0A2U3NXB3_9MYCO</name>
<keyword evidence="1" id="KW-0805">Transcription regulation</keyword>
<dbReference type="RefSeq" id="WP_077090711.1">
    <property type="nucleotide sequence ID" value="NZ_LT721901.1"/>
</dbReference>
<dbReference type="InterPro" id="IPR001647">
    <property type="entry name" value="HTH_TetR"/>
</dbReference>
<proteinExistence type="predicted"/>
<dbReference type="STRING" id="1841860.GCA_900157375_03966"/>